<reference evidence="3 4" key="1">
    <citation type="journal article" date="2019" name="Sci. Rep.">
        <title>Orb-weaving spider Araneus ventricosus genome elucidates the spidroin gene catalogue.</title>
        <authorList>
            <person name="Kono N."/>
            <person name="Nakamura H."/>
            <person name="Ohtoshi R."/>
            <person name="Moran D.A.P."/>
            <person name="Shinohara A."/>
            <person name="Yoshida Y."/>
            <person name="Fujiwara M."/>
            <person name="Mori M."/>
            <person name="Tomita M."/>
            <person name="Arakawa K."/>
        </authorList>
    </citation>
    <scope>NUCLEOTIDE SEQUENCE [LARGE SCALE GENOMIC DNA]</scope>
</reference>
<accession>A0A4Y2BMX5</accession>
<evidence type="ECO:0000313" key="3">
    <source>
        <dbReference type="EMBL" id="GBL93057.1"/>
    </source>
</evidence>
<feature type="region of interest" description="Disordered" evidence="1">
    <location>
        <begin position="58"/>
        <end position="102"/>
    </location>
</feature>
<dbReference type="EMBL" id="BGPR01083846">
    <property type="protein sequence ID" value="GBL93057.1"/>
    <property type="molecule type" value="Genomic_DNA"/>
</dbReference>
<protein>
    <submittedName>
        <fullName evidence="3">Uncharacterized protein</fullName>
    </submittedName>
</protein>
<name>A0A4Y2BMX5_ARAVE</name>
<evidence type="ECO:0000256" key="2">
    <source>
        <dbReference type="SAM" id="Phobius"/>
    </source>
</evidence>
<keyword evidence="2" id="KW-0812">Transmembrane</keyword>
<keyword evidence="4" id="KW-1185">Reference proteome</keyword>
<organism evidence="3 4">
    <name type="scientific">Araneus ventricosus</name>
    <name type="common">Orbweaver spider</name>
    <name type="synonym">Epeira ventricosa</name>
    <dbReference type="NCBI Taxonomy" id="182803"/>
    <lineage>
        <taxon>Eukaryota</taxon>
        <taxon>Metazoa</taxon>
        <taxon>Ecdysozoa</taxon>
        <taxon>Arthropoda</taxon>
        <taxon>Chelicerata</taxon>
        <taxon>Arachnida</taxon>
        <taxon>Araneae</taxon>
        <taxon>Araneomorphae</taxon>
        <taxon>Entelegynae</taxon>
        <taxon>Araneoidea</taxon>
        <taxon>Araneidae</taxon>
        <taxon>Araneus</taxon>
    </lineage>
</organism>
<proteinExistence type="predicted"/>
<keyword evidence="2" id="KW-0472">Membrane</keyword>
<feature type="transmembrane region" description="Helical" evidence="2">
    <location>
        <begin position="6"/>
        <end position="30"/>
    </location>
</feature>
<gene>
    <name evidence="3" type="ORF">AVEN_5310_1</name>
</gene>
<evidence type="ECO:0000256" key="1">
    <source>
        <dbReference type="SAM" id="MobiDB-lite"/>
    </source>
</evidence>
<feature type="non-terminal residue" evidence="3">
    <location>
        <position position="102"/>
    </location>
</feature>
<sequence length="102" mass="11415">MLWSEIVVLFIAALMAFVAFILCILICTMYSNYKKKLKRMSYFHSVYLTENGKHHVNSHNGVTLTLSRHPGSSEERPPRQQSGTEVGVPMVITGHSPTPPEG</sequence>
<dbReference type="OrthoDB" id="6435919at2759"/>
<comment type="caution">
    <text evidence="3">The sequence shown here is derived from an EMBL/GenBank/DDBJ whole genome shotgun (WGS) entry which is preliminary data.</text>
</comment>
<keyword evidence="2" id="KW-1133">Transmembrane helix</keyword>
<dbReference type="AlphaFoldDB" id="A0A4Y2BMX5"/>
<dbReference type="Proteomes" id="UP000499080">
    <property type="component" value="Unassembled WGS sequence"/>
</dbReference>
<evidence type="ECO:0000313" key="4">
    <source>
        <dbReference type="Proteomes" id="UP000499080"/>
    </source>
</evidence>